<feature type="transmembrane region" description="Helical" evidence="6">
    <location>
        <begin position="273"/>
        <end position="291"/>
    </location>
</feature>
<feature type="transmembrane region" description="Helical" evidence="6">
    <location>
        <begin position="153"/>
        <end position="170"/>
    </location>
</feature>
<feature type="transmembrane region" description="Helical" evidence="6">
    <location>
        <begin position="126"/>
        <end position="147"/>
    </location>
</feature>
<keyword evidence="3 6" id="KW-0812">Transmembrane</keyword>
<dbReference type="InterPro" id="IPR023171">
    <property type="entry name" value="Na/H_antiporter_dom_sf"/>
</dbReference>
<feature type="transmembrane region" description="Helical" evidence="6">
    <location>
        <begin position="100"/>
        <end position="117"/>
    </location>
</feature>
<feature type="transmembrane region" description="Helical" evidence="6">
    <location>
        <begin position="179"/>
        <end position="209"/>
    </location>
</feature>
<evidence type="ECO:0000256" key="2">
    <source>
        <dbReference type="ARBA" id="ARBA00022475"/>
    </source>
</evidence>
<dbReference type="HAMAP" id="MF_01844">
    <property type="entry name" value="NhaA"/>
    <property type="match status" value="1"/>
</dbReference>
<keyword evidence="4 6" id="KW-1133">Transmembrane helix</keyword>
<reference evidence="7" key="1">
    <citation type="submission" date="2019-03" db="EMBL/GenBank/DDBJ databases">
        <title>Single cell metagenomics reveals metabolic interactions within the superorganism composed of flagellate Streblomastix strix and complex community of Bacteroidetes bacteria on its surface.</title>
        <authorList>
            <person name="Treitli S.C."/>
            <person name="Kolisko M."/>
            <person name="Husnik F."/>
            <person name="Keeling P."/>
            <person name="Hampl V."/>
        </authorList>
    </citation>
    <scope>NUCLEOTIDE SEQUENCE</scope>
    <source>
        <strain evidence="7">STM</strain>
    </source>
</reference>
<dbReference type="GO" id="GO:0006885">
    <property type="term" value="P:regulation of pH"/>
    <property type="evidence" value="ECO:0007669"/>
    <property type="project" value="InterPro"/>
</dbReference>
<organism evidence="7">
    <name type="scientific">termite gut metagenome</name>
    <dbReference type="NCBI Taxonomy" id="433724"/>
    <lineage>
        <taxon>unclassified sequences</taxon>
        <taxon>metagenomes</taxon>
        <taxon>organismal metagenomes</taxon>
    </lineage>
</organism>
<evidence type="ECO:0000313" key="7">
    <source>
        <dbReference type="EMBL" id="KAA6320572.1"/>
    </source>
</evidence>
<dbReference type="Gene3D" id="1.20.1530.10">
    <property type="entry name" value="Na+/H+ antiporter like domain"/>
    <property type="match status" value="1"/>
</dbReference>
<feature type="transmembrane region" description="Helical" evidence="6">
    <location>
        <begin position="343"/>
        <end position="366"/>
    </location>
</feature>
<dbReference type="EMBL" id="SNRY01003548">
    <property type="protein sequence ID" value="KAA6320572.1"/>
    <property type="molecule type" value="Genomic_DNA"/>
</dbReference>
<evidence type="ECO:0000256" key="6">
    <source>
        <dbReference type="SAM" id="Phobius"/>
    </source>
</evidence>
<dbReference type="PANTHER" id="PTHR30341:SF0">
    <property type="entry name" value="NA(+)_H(+) ANTIPORTER NHAA"/>
    <property type="match status" value="1"/>
</dbReference>
<proteinExistence type="inferred from homology"/>
<comment type="caution">
    <text evidence="7">The sequence shown here is derived from an EMBL/GenBank/DDBJ whole genome shotgun (WGS) entry which is preliminary data.</text>
</comment>
<keyword evidence="2" id="KW-1003">Cell membrane</keyword>
<dbReference type="InterPro" id="IPR004670">
    <property type="entry name" value="NhaA"/>
</dbReference>
<sequence>MLPVYQEFLSYPVILQVGNFNLFSHKGEPLSILELINDGLMTFFFFSVGLEIKREFLAGSLSTFRKATLPLIAACGGMIFPVIVYALICQESGGEMGLAIPMATDIAFSLGVLSLLGKRVPLTLKVFLTTLAVADDIGGILVIAIFYSSGIELIYLLGAALVFIFVFYMGKRGVISRTFFLICGTVAWYLFLQSGIHCTIAGVILAFVIPAKPQLNVGKYIEYIRRAIRTFPSMNSESTVLTNAQIKKLKRVEMASDRVISPLQSMEDGLHNAVTYLILPLFAFANAGIVFNGNEGGDAMGNVTIAVALGLLIGKFIGIFTFTVGSIKLKIAPLPEGMNWKNIAGVSILGGIGFTVSLFIAHLSFGLTEPVLLNQAKLGIVIGSITSGLLGYLFLHMTLPPEQSR</sequence>
<comment type="subcellular location">
    <subcellularLocation>
        <location evidence="1">Cell inner membrane</location>
        <topology evidence="1">Multi-pass membrane protein</topology>
    </subcellularLocation>
</comment>
<dbReference type="PANTHER" id="PTHR30341">
    <property type="entry name" value="SODIUM ION/PROTON ANTIPORTER NHAA-RELATED"/>
    <property type="match status" value="1"/>
</dbReference>
<dbReference type="Pfam" id="PF06965">
    <property type="entry name" value="Na_H_antiport_1"/>
    <property type="match status" value="1"/>
</dbReference>
<dbReference type="AlphaFoldDB" id="A0A5J4QGF8"/>
<dbReference type="GO" id="GO:0005886">
    <property type="term" value="C:plasma membrane"/>
    <property type="evidence" value="ECO:0007669"/>
    <property type="project" value="UniProtKB-SubCell"/>
</dbReference>
<feature type="transmembrane region" description="Helical" evidence="6">
    <location>
        <begin position="303"/>
        <end position="323"/>
    </location>
</feature>
<evidence type="ECO:0000256" key="3">
    <source>
        <dbReference type="ARBA" id="ARBA00022692"/>
    </source>
</evidence>
<name>A0A5J4QGF8_9ZZZZ</name>
<feature type="transmembrane region" description="Helical" evidence="6">
    <location>
        <begin position="30"/>
        <end position="48"/>
    </location>
</feature>
<protein>
    <submittedName>
        <fullName evidence="7">Na(+)/H(+) antiporter NhaA</fullName>
    </submittedName>
</protein>
<evidence type="ECO:0000256" key="1">
    <source>
        <dbReference type="ARBA" id="ARBA00004429"/>
    </source>
</evidence>
<feature type="transmembrane region" description="Helical" evidence="6">
    <location>
        <begin position="378"/>
        <end position="399"/>
    </location>
</feature>
<evidence type="ECO:0000256" key="5">
    <source>
        <dbReference type="ARBA" id="ARBA00023136"/>
    </source>
</evidence>
<dbReference type="GO" id="GO:0015385">
    <property type="term" value="F:sodium:proton antiporter activity"/>
    <property type="evidence" value="ECO:0007669"/>
    <property type="project" value="TreeGrafter"/>
</dbReference>
<evidence type="ECO:0000256" key="4">
    <source>
        <dbReference type="ARBA" id="ARBA00022989"/>
    </source>
</evidence>
<dbReference type="NCBIfam" id="TIGR00773">
    <property type="entry name" value="NhaA"/>
    <property type="match status" value="1"/>
</dbReference>
<feature type="transmembrane region" description="Helical" evidence="6">
    <location>
        <begin position="69"/>
        <end position="88"/>
    </location>
</feature>
<gene>
    <name evidence="7" type="ORF">EZS27_029670</name>
</gene>
<accession>A0A5J4QGF8</accession>
<keyword evidence="5 6" id="KW-0472">Membrane</keyword>